<feature type="compositionally biased region" description="Basic and acidic residues" evidence="1">
    <location>
        <begin position="581"/>
        <end position="593"/>
    </location>
</feature>
<dbReference type="Proteomes" id="UP000019478">
    <property type="component" value="Unassembled WGS sequence"/>
</dbReference>
<protein>
    <submittedName>
        <fullName evidence="3">NEK protein kinase</fullName>
    </submittedName>
</protein>
<comment type="caution">
    <text evidence="3">The sequence shown here is derived from an EMBL/GenBank/DDBJ whole genome shotgun (WGS) entry which is preliminary data.</text>
</comment>
<dbReference type="SUPFAM" id="SSF56112">
    <property type="entry name" value="Protein kinase-like (PK-like)"/>
    <property type="match status" value="1"/>
</dbReference>
<dbReference type="RefSeq" id="XP_007728967.1">
    <property type="nucleotide sequence ID" value="XM_007730777.1"/>
</dbReference>
<dbReference type="SMART" id="SM00220">
    <property type="entry name" value="S_TKc"/>
    <property type="match status" value="1"/>
</dbReference>
<dbReference type="GeneID" id="19164767"/>
<name>W9YGQ3_9EURO</name>
<feature type="compositionally biased region" description="Basic residues" evidence="1">
    <location>
        <begin position="721"/>
        <end position="736"/>
    </location>
</feature>
<dbReference type="EMBL" id="AMGY01000001">
    <property type="protein sequence ID" value="EXJ92077.1"/>
    <property type="molecule type" value="Genomic_DNA"/>
</dbReference>
<dbReference type="InterPro" id="IPR000719">
    <property type="entry name" value="Prot_kinase_dom"/>
</dbReference>
<feature type="region of interest" description="Disordered" evidence="1">
    <location>
        <begin position="683"/>
        <end position="740"/>
    </location>
</feature>
<feature type="compositionally biased region" description="Basic and acidic residues" evidence="1">
    <location>
        <begin position="706"/>
        <end position="720"/>
    </location>
</feature>
<keyword evidence="3" id="KW-0808">Transferase</keyword>
<feature type="compositionally biased region" description="Polar residues" evidence="1">
    <location>
        <begin position="606"/>
        <end position="630"/>
    </location>
</feature>
<dbReference type="PANTHER" id="PTHR34706">
    <property type="entry name" value="SLR1338 PROTEIN"/>
    <property type="match status" value="1"/>
</dbReference>
<organism evidence="3 4">
    <name type="scientific">Capronia epimyces CBS 606.96</name>
    <dbReference type="NCBI Taxonomy" id="1182542"/>
    <lineage>
        <taxon>Eukaryota</taxon>
        <taxon>Fungi</taxon>
        <taxon>Dikarya</taxon>
        <taxon>Ascomycota</taxon>
        <taxon>Pezizomycotina</taxon>
        <taxon>Eurotiomycetes</taxon>
        <taxon>Chaetothyriomycetidae</taxon>
        <taxon>Chaetothyriales</taxon>
        <taxon>Herpotrichiellaceae</taxon>
        <taxon>Capronia</taxon>
    </lineage>
</organism>
<evidence type="ECO:0000313" key="3">
    <source>
        <dbReference type="EMBL" id="EXJ92077.1"/>
    </source>
</evidence>
<proteinExistence type="predicted"/>
<feature type="compositionally biased region" description="Polar residues" evidence="1">
    <location>
        <begin position="537"/>
        <end position="548"/>
    </location>
</feature>
<keyword evidence="3" id="KW-0418">Kinase</keyword>
<dbReference type="eggNOG" id="KOG0591">
    <property type="taxonomic scope" value="Eukaryota"/>
</dbReference>
<dbReference type="AlphaFoldDB" id="W9YGQ3"/>
<dbReference type="GO" id="GO:0005524">
    <property type="term" value="F:ATP binding"/>
    <property type="evidence" value="ECO:0007669"/>
    <property type="project" value="InterPro"/>
</dbReference>
<keyword evidence="4" id="KW-1185">Reference proteome</keyword>
<evidence type="ECO:0000313" key="4">
    <source>
        <dbReference type="Proteomes" id="UP000019478"/>
    </source>
</evidence>
<dbReference type="HOGENOM" id="CLU_005931_0_0_1"/>
<dbReference type="GO" id="GO:0004672">
    <property type="term" value="F:protein kinase activity"/>
    <property type="evidence" value="ECO:0007669"/>
    <property type="project" value="InterPro"/>
</dbReference>
<dbReference type="InterPro" id="IPR011009">
    <property type="entry name" value="Kinase-like_dom_sf"/>
</dbReference>
<dbReference type="Gene3D" id="1.10.510.10">
    <property type="entry name" value="Transferase(Phosphotransferase) domain 1"/>
    <property type="match status" value="1"/>
</dbReference>
<dbReference type="PANTHER" id="PTHR34706:SF1">
    <property type="entry name" value="VWFA DOMAIN-CONTAINING PROTEIN"/>
    <property type="match status" value="1"/>
</dbReference>
<feature type="compositionally biased region" description="Polar residues" evidence="1">
    <location>
        <begin position="637"/>
        <end position="651"/>
    </location>
</feature>
<dbReference type="SUPFAM" id="SSF53300">
    <property type="entry name" value="vWA-like"/>
    <property type="match status" value="1"/>
</dbReference>
<dbReference type="OrthoDB" id="5986190at2759"/>
<gene>
    <name evidence="3" type="ORF">A1O3_00627</name>
</gene>
<evidence type="ECO:0000256" key="1">
    <source>
        <dbReference type="SAM" id="MobiDB-lite"/>
    </source>
</evidence>
<evidence type="ECO:0000259" key="2">
    <source>
        <dbReference type="PROSITE" id="PS50011"/>
    </source>
</evidence>
<feature type="region of interest" description="Disordered" evidence="1">
    <location>
        <begin position="537"/>
        <end position="661"/>
    </location>
</feature>
<accession>W9YGQ3</accession>
<dbReference type="STRING" id="1182542.W9YGQ3"/>
<dbReference type="PROSITE" id="PS50011">
    <property type="entry name" value="PROTEIN_KINASE_DOM"/>
    <property type="match status" value="1"/>
</dbReference>
<sequence>MSPPGSSHTNPFTDSTIQEFLDTIDENSVPGVIFGVDSSQERPWVPHRAIDEYFDCLFERGRARVEKLVARATASSASKPIPKSVAQKCRRVFTILLIIGHSNHISSFVGNHNLWDSRLPFRPDDRKLFPKLNGGEDFFEQFYKEQWRFCVEPMSHNLHPVTMDDMRILPIIKMEQLDKHRGVSAVVRKITIHPDYDELDETPPDEQTNRQSLHEYVIKSYHHLEAEKYYDAEVDAFQKLHGSVDPIPNLVGFHGAFRQNKSFHIILDYATVGTLEDYLEAVNPPRRGHDIVTMWENLFKLNDALAQIHGLSQSSDSENPRIFQGWHQDIKPNNILVSGDIVNKPYEVRFMLADLGLSHFTAVVEDKTGSTGEDRGGSQAYSAPERNRVRGFVNNVPHLEKQKSDTWSLGCVYSEVNAWVVDGINGDFGVTKYRNTRQLKSGQLDDSMGACFHNSKGELLTTVPEWHGELVDRCAKQDHITPILWDDLLERMFYTSKDRLDAQQVRTWSNAVVQKARHKLSTTPNPLDRAQPYLQKRNNTAPASSPQHSVIEPPRTPPNLPSDMMAFPMTPPSGTQGKAPHFPDTDKSRDLTHSPDSLKPGASPTAGPTNRESFNSMSASYRNSGTNITTAPDFLQRMSSSSIQEDQSELYSGTDADSSRHFSEAPAYLGATIERIPVEEEPLELSGTSLLPPQTSTHVTLPSRPARPDLQEEQDIDLKGKGKAHVKAQPRSRKPSKSLSVDQLKTWAELTRNQSIFRSKEHKLSYEDELIHQLKSRDHIFVIDDGESMLPYWDGLLSLYADLIYMVKKKHLDPNGSELRFITSDQHKEAKNTTDLVQMVASMQCRAKGESNFAARLDKIFVEYQQKLTKKASTRPISIYVFTDGVWQGGRQEIMVGRSIQRMVKFLEQRNYPENMVGIQFIRFGNDAEGMERLRWLDEDLRIAMDLKRDICDTTSAKGNVWKMLLGSINDYWDDDPDP</sequence>
<feature type="domain" description="Protein kinase" evidence="2">
    <location>
        <begin position="172"/>
        <end position="494"/>
    </location>
</feature>
<feature type="compositionally biased region" description="Polar residues" evidence="1">
    <location>
        <begin position="686"/>
        <end position="700"/>
    </location>
</feature>
<reference evidence="3 4" key="1">
    <citation type="submission" date="2013-03" db="EMBL/GenBank/DDBJ databases">
        <title>The Genome Sequence of Capronia epimyces CBS 606.96.</title>
        <authorList>
            <consortium name="The Broad Institute Genomics Platform"/>
            <person name="Cuomo C."/>
            <person name="de Hoog S."/>
            <person name="Gorbushina A."/>
            <person name="Walker B."/>
            <person name="Young S.K."/>
            <person name="Zeng Q."/>
            <person name="Gargeya S."/>
            <person name="Fitzgerald M."/>
            <person name="Haas B."/>
            <person name="Abouelleil A."/>
            <person name="Allen A.W."/>
            <person name="Alvarado L."/>
            <person name="Arachchi H.M."/>
            <person name="Berlin A.M."/>
            <person name="Chapman S.B."/>
            <person name="Gainer-Dewar J."/>
            <person name="Goldberg J."/>
            <person name="Griggs A."/>
            <person name="Gujja S."/>
            <person name="Hansen M."/>
            <person name="Howarth C."/>
            <person name="Imamovic A."/>
            <person name="Ireland A."/>
            <person name="Larimer J."/>
            <person name="McCowan C."/>
            <person name="Murphy C."/>
            <person name="Pearson M."/>
            <person name="Poon T.W."/>
            <person name="Priest M."/>
            <person name="Roberts A."/>
            <person name="Saif S."/>
            <person name="Shea T."/>
            <person name="Sisk P."/>
            <person name="Sykes S."/>
            <person name="Wortman J."/>
            <person name="Nusbaum C."/>
            <person name="Birren B."/>
        </authorList>
    </citation>
    <scope>NUCLEOTIDE SEQUENCE [LARGE SCALE GENOMIC DNA]</scope>
    <source>
        <strain evidence="3 4">CBS 606.96</strain>
    </source>
</reference>
<dbReference type="Pfam" id="PF00069">
    <property type="entry name" value="Pkinase"/>
    <property type="match status" value="1"/>
</dbReference>
<dbReference type="InterPro" id="IPR036465">
    <property type="entry name" value="vWFA_dom_sf"/>
</dbReference>